<evidence type="ECO:0000256" key="11">
    <source>
        <dbReference type="PIRSR" id="PIRSR606262-2"/>
    </source>
</evidence>
<evidence type="ECO:0000256" key="3">
    <source>
        <dbReference type="ARBA" id="ARBA00006576"/>
    </source>
</evidence>
<dbReference type="GO" id="GO:0004126">
    <property type="term" value="F:cytidine deaminase activity"/>
    <property type="evidence" value="ECO:0007669"/>
    <property type="project" value="UniProtKB-UniRule"/>
</dbReference>
<evidence type="ECO:0000256" key="4">
    <source>
        <dbReference type="ARBA" id="ARBA00012783"/>
    </source>
</evidence>
<dbReference type="InterPro" id="IPR050202">
    <property type="entry name" value="Cyt/Deoxycyt_deaminase"/>
</dbReference>
<protein>
    <recommendedName>
        <fullName evidence="4 13">Cytidine deaminase</fullName>
        <ecNumber evidence="4 13">3.5.4.5</ecNumber>
    </recommendedName>
    <alternativeName>
        <fullName evidence="8 13">Cytidine aminohydrolase</fullName>
    </alternativeName>
</protein>
<evidence type="ECO:0000256" key="9">
    <source>
        <dbReference type="ARBA" id="ARBA00049558"/>
    </source>
</evidence>
<dbReference type="InterPro" id="IPR002125">
    <property type="entry name" value="CMP_dCMP_dom"/>
</dbReference>
<comment type="catalytic activity">
    <reaction evidence="9 13">
        <text>cytidine + H2O + H(+) = uridine + NH4(+)</text>
        <dbReference type="Rhea" id="RHEA:16069"/>
        <dbReference type="ChEBI" id="CHEBI:15377"/>
        <dbReference type="ChEBI" id="CHEBI:15378"/>
        <dbReference type="ChEBI" id="CHEBI:16704"/>
        <dbReference type="ChEBI" id="CHEBI:17562"/>
        <dbReference type="ChEBI" id="CHEBI:28938"/>
        <dbReference type="EC" id="3.5.4.5"/>
    </reaction>
</comment>
<dbReference type="AlphaFoldDB" id="A0A9W4TXY6"/>
<evidence type="ECO:0000313" key="16">
    <source>
        <dbReference type="Proteomes" id="UP001152885"/>
    </source>
</evidence>
<evidence type="ECO:0000259" key="14">
    <source>
        <dbReference type="PROSITE" id="PS51747"/>
    </source>
</evidence>
<keyword evidence="7 12" id="KW-0862">Zinc</keyword>
<dbReference type="InterPro" id="IPR006262">
    <property type="entry name" value="Cyt_deam_tetra"/>
</dbReference>
<dbReference type="GO" id="GO:0072527">
    <property type="term" value="P:pyrimidine-containing compound metabolic process"/>
    <property type="evidence" value="ECO:0007669"/>
    <property type="project" value="UniProtKB-ARBA"/>
</dbReference>
<keyword evidence="6 13" id="KW-0378">Hydrolase</keyword>
<feature type="domain" description="CMP/dCMP-type deaminase" evidence="14">
    <location>
        <begin position="14"/>
        <end position="141"/>
    </location>
</feature>
<dbReference type="Proteomes" id="UP001152885">
    <property type="component" value="Unassembled WGS sequence"/>
</dbReference>
<dbReference type="NCBIfam" id="TIGR01354">
    <property type="entry name" value="cyt_deam_tetra"/>
    <property type="match status" value="1"/>
</dbReference>
<dbReference type="PANTHER" id="PTHR11644:SF2">
    <property type="entry name" value="CYTIDINE DEAMINASE"/>
    <property type="match status" value="1"/>
</dbReference>
<dbReference type="Pfam" id="PF00383">
    <property type="entry name" value="dCMP_cyt_deam_1"/>
    <property type="match status" value="1"/>
</dbReference>
<dbReference type="FunFam" id="3.40.140.10:FF:000008">
    <property type="entry name" value="Cytidine deaminase"/>
    <property type="match status" value="1"/>
</dbReference>
<dbReference type="CDD" id="cd01283">
    <property type="entry name" value="cytidine_deaminase"/>
    <property type="match status" value="1"/>
</dbReference>
<dbReference type="InterPro" id="IPR016192">
    <property type="entry name" value="APOBEC/CMP_deaminase_Zn-bd"/>
</dbReference>
<gene>
    <name evidence="15" type="ORF">CANVERA_P3724</name>
</gene>
<dbReference type="GO" id="GO:0005829">
    <property type="term" value="C:cytosol"/>
    <property type="evidence" value="ECO:0007669"/>
    <property type="project" value="TreeGrafter"/>
</dbReference>
<evidence type="ECO:0000256" key="2">
    <source>
        <dbReference type="ARBA" id="ARBA00003949"/>
    </source>
</evidence>
<comment type="cofactor">
    <cofactor evidence="1 12 13">
        <name>Zn(2+)</name>
        <dbReference type="ChEBI" id="CHEBI:29105"/>
    </cofactor>
</comment>
<evidence type="ECO:0000256" key="5">
    <source>
        <dbReference type="ARBA" id="ARBA00022723"/>
    </source>
</evidence>
<evidence type="ECO:0000313" key="15">
    <source>
        <dbReference type="EMBL" id="CAI5759215.1"/>
    </source>
</evidence>
<evidence type="ECO:0000256" key="6">
    <source>
        <dbReference type="ARBA" id="ARBA00022801"/>
    </source>
</evidence>
<evidence type="ECO:0000256" key="1">
    <source>
        <dbReference type="ARBA" id="ARBA00001947"/>
    </source>
</evidence>
<feature type="binding site" evidence="12">
    <location>
        <position position="100"/>
    </location>
    <ligand>
        <name>Zn(2+)</name>
        <dbReference type="ChEBI" id="CHEBI:29105"/>
        <note>catalytic</note>
    </ligand>
</feature>
<feature type="binding site" evidence="11">
    <location>
        <begin position="55"/>
        <end position="61"/>
    </location>
    <ligand>
        <name>substrate</name>
    </ligand>
</feature>
<comment type="function">
    <text evidence="2 13">This enzyme scavenges exogenous and endogenous cytidine and 2'-deoxycytidine for UMP synthesis.</text>
</comment>
<comment type="catalytic activity">
    <reaction evidence="13">
        <text>2'-deoxycytidine + H2O + H(+) = 2'-deoxyuridine + NH4(+)</text>
        <dbReference type="Rhea" id="RHEA:13433"/>
        <dbReference type="ChEBI" id="CHEBI:15377"/>
        <dbReference type="ChEBI" id="CHEBI:15378"/>
        <dbReference type="ChEBI" id="CHEBI:15698"/>
        <dbReference type="ChEBI" id="CHEBI:16450"/>
        <dbReference type="ChEBI" id="CHEBI:28938"/>
        <dbReference type="EC" id="3.5.4.5"/>
    </reaction>
</comment>
<dbReference type="GO" id="GO:0042802">
    <property type="term" value="F:identical protein binding"/>
    <property type="evidence" value="ECO:0007669"/>
    <property type="project" value="UniProtKB-ARBA"/>
</dbReference>
<evidence type="ECO:0000256" key="8">
    <source>
        <dbReference type="ARBA" id="ARBA00032005"/>
    </source>
</evidence>
<dbReference type="SUPFAM" id="SSF53927">
    <property type="entry name" value="Cytidine deaminase-like"/>
    <property type="match status" value="1"/>
</dbReference>
<keyword evidence="5 12" id="KW-0479">Metal-binding</keyword>
<dbReference type="PROSITE" id="PS00903">
    <property type="entry name" value="CYT_DCMP_DEAMINASES_1"/>
    <property type="match status" value="1"/>
</dbReference>
<dbReference type="OrthoDB" id="414540at2759"/>
<dbReference type="EC" id="3.5.4.5" evidence="4 13"/>
<feature type="binding site" evidence="12">
    <location>
        <position position="103"/>
    </location>
    <ligand>
        <name>Zn(2+)</name>
        <dbReference type="ChEBI" id="CHEBI:29105"/>
        <note>catalytic</note>
    </ligand>
</feature>
<sequence>MVEILNDHNELTDEQYTRLTEEVLNARDLSYSPYSKFRVGCVVVTEDDKFIIGANVENASYGAGICAERVAITKAVTSGYNKFKLIAISGDDPTEYITPCGICRQFIREFSRDIPIYMYNTNGKHIKVDLSDLLPLSFGPENLLK</sequence>
<evidence type="ECO:0000256" key="10">
    <source>
        <dbReference type="PIRSR" id="PIRSR606262-1"/>
    </source>
</evidence>
<dbReference type="Gene3D" id="3.40.140.10">
    <property type="entry name" value="Cytidine Deaminase, domain 2"/>
    <property type="match status" value="1"/>
</dbReference>
<feature type="binding site" evidence="12">
    <location>
        <position position="66"/>
    </location>
    <ligand>
        <name>Zn(2+)</name>
        <dbReference type="ChEBI" id="CHEBI:29105"/>
        <note>catalytic</note>
    </ligand>
</feature>
<evidence type="ECO:0000256" key="12">
    <source>
        <dbReference type="PIRSR" id="PIRSR606262-3"/>
    </source>
</evidence>
<keyword evidence="16" id="KW-1185">Reference proteome</keyword>
<reference evidence="15" key="1">
    <citation type="submission" date="2022-12" db="EMBL/GenBank/DDBJ databases">
        <authorList>
            <person name="Brejova B."/>
        </authorList>
    </citation>
    <scope>NUCLEOTIDE SEQUENCE</scope>
</reference>
<comment type="caution">
    <text evidence="15">The sequence shown here is derived from an EMBL/GenBank/DDBJ whole genome shotgun (WGS) entry which is preliminary data.</text>
</comment>
<evidence type="ECO:0000256" key="13">
    <source>
        <dbReference type="RuleBase" id="RU364006"/>
    </source>
</evidence>
<accession>A0A9W4TXY6</accession>
<dbReference type="NCBIfam" id="NF004064">
    <property type="entry name" value="PRK05578.1"/>
    <property type="match status" value="1"/>
</dbReference>
<name>A0A9W4TXY6_9ASCO</name>
<organism evidence="15 16">
    <name type="scientific">Candida verbasci</name>
    <dbReference type="NCBI Taxonomy" id="1227364"/>
    <lineage>
        <taxon>Eukaryota</taxon>
        <taxon>Fungi</taxon>
        <taxon>Dikarya</taxon>
        <taxon>Ascomycota</taxon>
        <taxon>Saccharomycotina</taxon>
        <taxon>Pichiomycetes</taxon>
        <taxon>Debaryomycetaceae</taxon>
        <taxon>Candida/Lodderomyces clade</taxon>
        <taxon>Candida</taxon>
    </lineage>
</organism>
<dbReference type="InterPro" id="IPR016193">
    <property type="entry name" value="Cytidine_deaminase-like"/>
</dbReference>
<dbReference type="EMBL" id="CANTUO010000004">
    <property type="protein sequence ID" value="CAI5759215.1"/>
    <property type="molecule type" value="Genomic_DNA"/>
</dbReference>
<comment type="similarity">
    <text evidence="3 13">Belongs to the cytidine and deoxycytidylate deaminase family.</text>
</comment>
<feature type="active site" description="Proton donor" evidence="10">
    <location>
        <position position="68"/>
    </location>
</feature>
<dbReference type="GO" id="GO:0008270">
    <property type="term" value="F:zinc ion binding"/>
    <property type="evidence" value="ECO:0007669"/>
    <property type="project" value="UniProtKB-UniRule"/>
</dbReference>
<evidence type="ECO:0000256" key="7">
    <source>
        <dbReference type="ARBA" id="ARBA00022833"/>
    </source>
</evidence>
<dbReference type="PANTHER" id="PTHR11644">
    <property type="entry name" value="CYTIDINE DEAMINASE"/>
    <property type="match status" value="1"/>
</dbReference>
<dbReference type="PROSITE" id="PS51747">
    <property type="entry name" value="CYT_DCMP_DEAMINASES_2"/>
    <property type="match status" value="1"/>
</dbReference>
<dbReference type="GO" id="GO:0055086">
    <property type="term" value="P:nucleobase-containing small molecule metabolic process"/>
    <property type="evidence" value="ECO:0007669"/>
    <property type="project" value="UniProtKB-ARBA"/>
</dbReference>
<proteinExistence type="inferred from homology"/>